<evidence type="ECO:0000313" key="2">
    <source>
        <dbReference type="EMBL" id="GAA0345512.1"/>
    </source>
</evidence>
<dbReference type="RefSeq" id="WP_344117608.1">
    <property type="nucleotide sequence ID" value="NZ_BAAABW010000013.1"/>
</dbReference>
<evidence type="ECO:0000313" key="3">
    <source>
        <dbReference type="Proteomes" id="UP001500063"/>
    </source>
</evidence>
<keyword evidence="3" id="KW-1185">Reference proteome</keyword>
<gene>
    <name evidence="2" type="ORF">GCM10010319_22280</name>
</gene>
<evidence type="ECO:0000256" key="1">
    <source>
        <dbReference type="SAM" id="MobiDB-lite"/>
    </source>
</evidence>
<feature type="compositionally biased region" description="Pro residues" evidence="1">
    <location>
        <begin position="877"/>
        <end position="887"/>
    </location>
</feature>
<dbReference type="Proteomes" id="UP001500063">
    <property type="component" value="Unassembled WGS sequence"/>
</dbReference>
<comment type="caution">
    <text evidence="2">The sequence shown here is derived from an EMBL/GenBank/DDBJ whole genome shotgun (WGS) entry which is preliminary data.</text>
</comment>
<name>A0ABP3GH84_9ACTN</name>
<proteinExistence type="predicted"/>
<feature type="region of interest" description="Disordered" evidence="1">
    <location>
        <begin position="862"/>
        <end position="888"/>
    </location>
</feature>
<sequence length="1493" mass="159621">MTLRQTVIWTALPGGITGDPTDRRLRLSVFVSPRLEADQPESPLSGDFADWPSNLLPGRVTFSVQVPGAPPVDAKVVSQPPDSSLWAALFGNSTVKAPPNPDDVGGQRVYSSYPMAALHAAIKQGHQQLAADNSALRLTDDRIRLAYPGVVQAAAPTEPRIARTAFTPANLASEVDIARLQALHIDAASSLLRADRTTDPAQRIADATAVAGRLAEIAPDAPTPVVADTGHPASPFAQALAFHSGNGQALPTTRQLSTPPRFDFHETLTFLADYPPLMRLLGLVIDLEVPEGALPQSVSGQAQPQRLQVVPKFAQPIVAESHSPFTAYLLEGNRFFEAASATPFAPAPGSASAPPAPTENVRGMLNLALDGAFEAIQLDVDGGALKVLGMVSALIGQNGTAASGAAATGVPALRTSGVTIARSGHAALLMNRMSAAKTANDSLAGGQEVTFFVEDLVRGYRFDVQDVASGTTWHSLHRRIGTYSLPQHAGGPTTLTFTDEGTVQPVVTRPPGPDGITPDPGAPFHIHESLLHWQGWSMAAPRPGKTVTDSGPDTVTSRPMADGVPLQATFQAEPGTLPRLRFGRRYRFRARAVDLAGNSLSVDEATELLDFFQHVVDQTPPVLPTAGTEFTYARYEPVSSPVLVPRERFNEGESLERLVIRSRSGTAAADYANALTGEIRAARPTAGTRYRGTSERHAVPPKSSQGMAETHGVFDASFGTGSGFGSTYELARRERGSIGDPVLDETTGQPKLTPDVDPLTGAQTWRPCVESVATGTTSSGEQGYVLHHEPQLKSPYLPDPLARGVALFGLPGLPVGGGPAGLPGADGSLAFAPSKLTPETLGVLGGSSVHIDFGENWPDRQPFRIQLADPGPVADPSAPPPAPPPSWDPQARVLTVFLRQAEQTTFQLSCYLSIEGNLSGLEQLGIWQWVVEQSQQAGQQLGPGEVETALQGGHRMITPFRTVKLVHATEAPLGQPKLNGDDLTTPREAGTTFAYIGGTLLVHGKSTAKVDLLASWSEQIDDIDADGPVTAGRSAHVFEIPVHLPGEDEPARDTGPDTVPIAAYEPFPQDLITLQAPSPDDESGRAYLSRHEFGDTKHRKVDYHAVATSRFREYFPSEVADDPRRITVTGNTVRRDILSSARPAAPAVVSVLPTQRWSRETQPDGTRVSRRTGGVRVYLKRPWFSSGDEELLGVLVTDGIQYPAPDVLAPYLTHYGEDPVFKSGPIATFPSVTGFLNAVSTDSGLILGELPEGPSASVAGHPVQFDPQRALWFCDIEVAGAPTETYCPFLRLALARYQPYSLPAQELSRVVQTDFVQLSPPRTVTVSPLPGNPDTFGITVDGPSYLGVDWSPDESAIGAGPDDDGAREHPVPPLIEVGIQQRIPGTQDDLGWRWFQGAGVRVDAAQLAGAPGSPLWRGQVTLPTNRQPGQFRVVILENEHLATDQQNTRRERKMIFPDPELPLHLQKPPHLGTVTYTWMPGADRLVFAETVEF</sequence>
<dbReference type="EMBL" id="BAAABW010000013">
    <property type="protein sequence ID" value="GAA0345512.1"/>
    <property type="molecule type" value="Genomic_DNA"/>
</dbReference>
<feature type="region of interest" description="Disordered" evidence="1">
    <location>
        <begin position="739"/>
        <end position="762"/>
    </location>
</feature>
<accession>A0ABP3GH84</accession>
<reference evidence="3" key="1">
    <citation type="journal article" date="2019" name="Int. J. Syst. Evol. Microbiol.">
        <title>The Global Catalogue of Microorganisms (GCM) 10K type strain sequencing project: providing services to taxonomists for standard genome sequencing and annotation.</title>
        <authorList>
            <consortium name="The Broad Institute Genomics Platform"/>
            <consortium name="The Broad Institute Genome Sequencing Center for Infectious Disease"/>
            <person name="Wu L."/>
            <person name="Ma J."/>
        </authorList>
    </citation>
    <scope>NUCLEOTIDE SEQUENCE [LARGE SCALE GENOMIC DNA]</scope>
    <source>
        <strain evidence="3">JCM 4565</strain>
    </source>
</reference>
<feature type="region of interest" description="Disordered" evidence="1">
    <location>
        <begin position="688"/>
        <end position="708"/>
    </location>
</feature>
<organism evidence="2 3">
    <name type="scientific">Streptomyces blastmyceticus</name>
    <dbReference type="NCBI Taxonomy" id="68180"/>
    <lineage>
        <taxon>Bacteria</taxon>
        <taxon>Bacillati</taxon>
        <taxon>Actinomycetota</taxon>
        <taxon>Actinomycetes</taxon>
        <taxon>Kitasatosporales</taxon>
        <taxon>Streptomycetaceae</taxon>
        <taxon>Streptomyces</taxon>
    </lineage>
</organism>
<protein>
    <submittedName>
        <fullName evidence="2">Uncharacterized protein</fullName>
    </submittedName>
</protein>